<reference evidence="13 14" key="1">
    <citation type="submission" date="2014-04" db="EMBL/GenBank/DDBJ databases">
        <title>Genome evolution of avian class.</title>
        <authorList>
            <person name="Zhang G."/>
            <person name="Li C."/>
        </authorList>
    </citation>
    <scope>NUCLEOTIDE SEQUENCE [LARGE SCALE GENOMIC DNA]</scope>
    <source>
        <strain evidence="13">BGI_N306</strain>
    </source>
</reference>
<dbReference type="Gene3D" id="1.10.10.200">
    <property type="match status" value="1"/>
</dbReference>
<sequence>EGSTQIVKLSAALHAFELFSTEPLNVVADSAYVVGIVQRISDAMIKEVNNKQLFFFSLLLKLATLLKNHVYVCFIMHIWSNTIVPGPITEGKAVADKLTMSAVLPHSFKQARLSHDFFHQNASSLHKQFALSQGQATENVHVCPDCQRITPVPSYTRINPRGLQANELWQSAVTHISTFGQLRYVHVSVDTFSGFLVATALTGEKARYVKCHWLRCFATMGVPKTIKTDSGPAYVSRTISVFLQDWGIQHVTGIPHSPTGQAIIERVHGTLKAMLNKQ</sequence>
<dbReference type="STRING" id="30419.A0A091XUR8"/>
<evidence type="ECO:0000256" key="9">
    <source>
        <dbReference type="PROSITE-ProRule" id="PRU00450"/>
    </source>
</evidence>
<keyword evidence="3" id="KW-0548">Nucleotidyltransferase</keyword>
<keyword evidence="7" id="KW-0378">Hydrolase</keyword>
<gene>
    <name evidence="13" type="ORF">N306_09039</name>
</gene>
<dbReference type="EC" id="2.7.7.49" evidence="1"/>
<dbReference type="PROSITE" id="PS50879">
    <property type="entry name" value="RNASE_H_1"/>
    <property type="match status" value="1"/>
</dbReference>
<evidence type="ECO:0000313" key="13">
    <source>
        <dbReference type="EMBL" id="KFR16676.1"/>
    </source>
</evidence>
<dbReference type="GO" id="GO:0008270">
    <property type="term" value="F:zinc ion binding"/>
    <property type="evidence" value="ECO:0007669"/>
    <property type="project" value="UniProtKB-KW"/>
</dbReference>
<dbReference type="InterPro" id="IPR001584">
    <property type="entry name" value="Integrase_cat-core"/>
</dbReference>
<dbReference type="GO" id="GO:0035613">
    <property type="term" value="F:RNA stem-loop binding"/>
    <property type="evidence" value="ECO:0007669"/>
    <property type="project" value="TreeGrafter"/>
</dbReference>
<dbReference type="SUPFAM" id="SSF53098">
    <property type="entry name" value="Ribonuclease H-like"/>
    <property type="match status" value="1"/>
</dbReference>
<feature type="domain" description="Integrase catalytic" evidence="12">
    <location>
        <begin position="156"/>
        <end position="278"/>
    </location>
</feature>
<evidence type="ECO:0000259" key="11">
    <source>
        <dbReference type="PROSITE" id="PS50879"/>
    </source>
</evidence>
<evidence type="ECO:0000256" key="4">
    <source>
        <dbReference type="ARBA" id="ARBA00022722"/>
    </source>
</evidence>
<accession>A0A091XUR8</accession>
<keyword evidence="8" id="KW-0695">RNA-directed DNA polymerase</keyword>
<keyword evidence="2" id="KW-0808">Transferase</keyword>
<dbReference type="PANTHER" id="PTHR41694:SF3">
    <property type="entry name" value="RNA-DIRECTED DNA POLYMERASE-RELATED"/>
    <property type="match status" value="1"/>
</dbReference>
<dbReference type="InterPro" id="IPR036397">
    <property type="entry name" value="RNaseH_sf"/>
</dbReference>
<dbReference type="InterPro" id="IPR003308">
    <property type="entry name" value="Integrase_Zn-bd_dom_N"/>
</dbReference>
<dbReference type="Gene3D" id="3.30.420.10">
    <property type="entry name" value="Ribonuclease H-like superfamily/Ribonuclease H"/>
    <property type="match status" value="2"/>
</dbReference>
<evidence type="ECO:0000259" key="12">
    <source>
        <dbReference type="PROSITE" id="PS50994"/>
    </source>
</evidence>
<evidence type="ECO:0000256" key="6">
    <source>
        <dbReference type="ARBA" id="ARBA00022759"/>
    </source>
</evidence>
<keyword evidence="9" id="KW-0863">Zinc-finger</keyword>
<keyword evidence="5" id="KW-0479">Metal-binding</keyword>
<dbReference type="InterPro" id="IPR017856">
    <property type="entry name" value="Integrase-like_N"/>
</dbReference>
<feature type="domain" description="RNase H type-1" evidence="11">
    <location>
        <begin position="1"/>
        <end position="104"/>
    </location>
</feature>
<evidence type="ECO:0000259" key="10">
    <source>
        <dbReference type="PROSITE" id="PS50876"/>
    </source>
</evidence>
<dbReference type="Proteomes" id="UP000053605">
    <property type="component" value="Unassembled WGS sequence"/>
</dbReference>
<evidence type="ECO:0000256" key="8">
    <source>
        <dbReference type="ARBA" id="ARBA00022918"/>
    </source>
</evidence>
<organism evidence="13 14">
    <name type="scientific">Opisthocomus hoazin</name>
    <name type="common">Hoatzin</name>
    <name type="synonym">Phasianus hoazin</name>
    <dbReference type="NCBI Taxonomy" id="30419"/>
    <lineage>
        <taxon>Eukaryota</taxon>
        <taxon>Metazoa</taxon>
        <taxon>Chordata</taxon>
        <taxon>Craniata</taxon>
        <taxon>Vertebrata</taxon>
        <taxon>Euteleostomi</taxon>
        <taxon>Archelosauria</taxon>
        <taxon>Archosauria</taxon>
        <taxon>Dinosauria</taxon>
        <taxon>Saurischia</taxon>
        <taxon>Theropoda</taxon>
        <taxon>Coelurosauria</taxon>
        <taxon>Aves</taxon>
        <taxon>Neognathae</taxon>
        <taxon>Neoaves</taxon>
        <taxon>Opisthocomiformes</taxon>
        <taxon>Opisthocomidae</taxon>
        <taxon>Opisthocomus</taxon>
    </lineage>
</organism>
<dbReference type="GO" id="GO:0003964">
    <property type="term" value="F:RNA-directed DNA polymerase activity"/>
    <property type="evidence" value="ECO:0007669"/>
    <property type="project" value="UniProtKB-KW"/>
</dbReference>
<feature type="non-terminal residue" evidence="13">
    <location>
        <position position="1"/>
    </location>
</feature>
<dbReference type="InterPro" id="IPR002156">
    <property type="entry name" value="RNaseH_domain"/>
</dbReference>
<keyword evidence="6" id="KW-0255">Endonuclease</keyword>
<dbReference type="PANTHER" id="PTHR41694">
    <property type="entry name" value="ENDOGENOUS RETROVIRUS GROUP K MEMBER POL PROTEIN"/>
    <property type="match status" value="1"/>
</dbReference>
<dbReference type="PROSITE" id="PS50876">
    <property type="entry name" value="ZF_INTEGRASE"/>
    <property type="match status" value="1"/>
</dbReference>
<name>A0A091XUR8_OPIHO</name>
<feature type="non-terminal residue" evidence="13">
    <location>
        <position position="278"/>
    </location>
</feature>
<dbReference type="GO" id="GO:0004523">
    <property type="term" value="F:RNA-DNA hybrid ribonuclease activity"/>
    <property type="evidence" value="ECO:0007669"/>
    <property type="project" value="InterPro"/>
</dbReference>
<evidence type="ECO:0000313" key="14">
    <source>
        <dbReference type="Proteomes" id="UP000053605"/>
    </source>
</evidence>
<feature type="domain" description="Integrase-type" evidence="10">
    <location>
        <begin position="106"/>
        <end position="147"/>
    </location>
</feature>
<evidence type="ECO:0000256" key="3">
    <source>
        <dbReference type="ARBA" id="ARBA00022695"/>
    </source>
</evidence>
<evidence type="ECO:0000256" key="7">
    <source>
        <dbReference type="ARBA" id="ARBA00022801"/>
    </source>
</evidence>
<dbReference type="Pfam" id="PF00665">
    <property type="entry name" value="rve"/>
    <property type="match status" value="1"/>
</dbReference>
<keyword evidence="14" id="KW-1185">Reference proteome</keyword>
<dbReference type="SUPFAM" id="SSF46919">
    <property type="entry name" value="N-terminal Zn binding domain of HIV integrase"/>
    <property type="match status" value="1"/>
</dbReference>
<dbReference type="Pfam" id="PF02022">
    <property type="entry name" value="Integrase_Zn"/>
    <property type="match status" value="1"/>
</dbReference>
<keyword evidence="4" id="KW-0540">Nuclease</keyword>
<keyword evidence="9" id="KW-0862">Zinc</keyword>
<dbReference type="PhylomeDB" id="A0A091XUR8"/>
<dbReference type="InterPro" id="IPR012337">
    <property type="entry name" value="RNaseH-like_sf"/>
</dbReference>
<dbReference type="PROSITE" id="PS50994">
    <property type="entry name" value="INTEGRASE"/>
    <property type="match status" value="1"/>
</dbReference>
<dbReference type="GO" id="GO:0015074">
    <property type="term" value="P:DNA integration"/>
    <property type="evidence" value="ECO:0007669"/>
    <property type="project" value="InterPro"/>
</dbReference>
<protein>
    <recommendedName>
        <fullName evidence="1">RNA-directed DNA polymerase</fullName>
        <ecNumber evidence="1">2.7.7.49</ecNumber>
    </recommendedName>
</protein>
<evidence type="ECO:0000256" key="2">
    <source>
        <dbReference type="ARBA" id="ARBA00022679"/>
    </source>
</evidence>
<dbReference type="AlphaFoldDB" id="A0A091XUR8"/>
<evidence type="ECO:0000256" key="5">
    <source>
        <dbReference type="ARBA" id="ARBA00022723"/>
    </source>
</evidence>
<dbReference type="EMBL" id="KK735988">
    <property type="protein sequence ID" value="KFR16676.1"/>
    <property type="molecule type" value="Genomic_DNA"/>
</dbReference>
<evidence type="ECO:0000256" key="1">
    <source>
        <dbReference type="ARBA" id="ARBA00012493"/>
    </source>
</evidence>
<proteinExistence type="predicted"/>